<gene>
    <name evidence="6" type="ORF">MGWOODY_Clf436</name>
</gene>
<dbReference type="PIRSF" id="PIRSF000099">
    <property type="entry name" value="Histidinol_dh"/>
    <property type="match status" value="1"/>
</dbReference>
<dbReference type="HAMAP" id="MF_01024">
    <property type="entry name" value="HisD"/>
    <property type="match status" value="1"/>
</dbReference>
<dbReference type="GO" id="GO:0000105">
    <property type="term" value="P:L-histidine biosynthetic process"/>
    <property type="evidence" value="ECO:0007669"/>
    <property type="project" value="InterPro"/>
</dbReference>
<keyword evidence="5 6" id="KW-0560">Oxidoreductase</keyword>
<comment type="cofactor">
    <cofactor evidence="1">
        <name>Zn(2+)</name>
        <dbReference type="ChEBI" id="CHEBI:29105"/>
    </cofactor>
</comment>
<dbReference type="EC" id="1.1.1.23" evidence="6"/>
<dbReference type="FunFam" id="3.40.50.1980:FF:000001">
    <property type="entry name" value="Histidinol dehydrogenase"/>
    <property type="match status" value="1"/>
</dbReference>
<dbReference type="Gene3D" id="1.20.5.1300">
    <property type="match status" value="1"/>
</dbReference>
<dbReference type="SUPFAM" id="SSF53720">
    <property type="entry name" value="ALDH-like"/>
    <property type="match status" value="1"/>
</dbReference>
<dbReference type="GO" id="GO:0051287">
    <property type="term" value="F:NAD binding"/>
    <property type="evidence" value="ECO:0007669"/>
    <property type="project" value="InterPro"/>
</dbReference>
<organism evidence="6">
    <name type="scientific">hydrothermal vent metagenome</name>
    <dbReference type="NCBI Taxonomy" id="652676"/>
    <lineage>
        <taxon>unclassified sequences</taxon>
        <taxon>metagenomes</taxon>
        <taxon>ecological metagenomes</taxon>
    </lineage>
</organism>
<dbReference type="GO" id="GO:0004399">
    <property type="term" value="F:histidinol dehydrogenase activity"/>
    <property type="evidence" value="ECO:0007669"/>
    <property type="project" value="UniProtKB-EC"/>
</dbReference>
<evidence type="ECO:0000256" key="2">
    <source>
        <dbReference type="ARBA" id="ARBA00010178"/>
    </source>
</evidence>
<dbReference type="AlphaFoldDB" id="A0A160V7Z6"/>
<dbReference type="GO" id="GO:0005829">
    <property type="term" value="C:cytosol"/>
    <property type="evidence" value="ECO:0007669"/>
    <property type="project" value="TreeGrafter"/>
</dbReference>
<evidence type="ECO:0000256" key="1">
    <source>
        <dbReference type="ARBA" id="ARBA00001947"/>
    </source>
</evidence>
<dbReference type="Pfam" id="PF00815">
    <property type="entry name" value="Histidinol_dh"/>
    <property type="match status" value="1"/>
</dbReference>
<dbReference type="PANTHER" id="PTHR21256:SF2">
    <property type="entry name" value="HISTIDINE BIOSYNTHESIS TRIFUNCTIONAL PROTEIN"/>
    <property type="match status" value="1"/>
</dbReference>
<dbReference type="NCBIfam" id="TIGR00069">
    <property type="entry name" value="hisD"/>
    <property type="match status" value="1"/>
</dbReference>
<dbReference type="FunFam" id="3.40.50.1980:FF:000026">
    <property type="entry name" value="Histidinol dehydrogenase"/>
    <property type="match status" value="1"/>
</dbReference>
<evidence type="ECO:0000256" key="3">
    <source>
        <dbReference type="ARBA" id="ARBA00022723"/>
    </source>
</evidence>
<proteinExistence type="inferred from homology"/>
<keyword evidence="3" id="KW-0479">Metal-binding</keyword>
<dbReference type="InterPro" id="IPR016161">
    <property type="entry name" value="Ald_DH/histidinol_DH"/>
</dbReference>
<dbReference type="EMBL" id="FAXA01000170">
    <property type="protein sequence ID" value="CUV02054.1"/>
    <property type="molecule type" value="Genomic_DNA"/>
</dbReference>
<dbReference type="PRINTS" id="PR00083">
    <property type="entry name" value="HOLDHDRGNASE"/>
</dbReference>
<sequence>MALNVIKGIQNAENVLVRIDPLDLDSLPESVLARTQEAFGKGVTPLQSIHQILDDVRQDGDAAVRRYAKLLDGSDLEDFRVTEEQMAQARNSVSKELRESLELAAQRVRDFHEATMPSDWVDREKGLGELVRPLDRVGLYAPGGSAAYPSTVLMTAVPARVAGVREVILCTPPQRGEVLNPAVIVAAEIAGLDALYQVGGVPAVAAMAYGTASVPKVDKICGPGNIFVSYAKKLVQGSVDIDGVFGPTETIVLADKTANASFCAADLIAQAEHDPLATAILITNSQELVDQVGSEVTRMIAEQPRAEVAQAALDRQGRVVLVDSLEEAVDLVNRIAPEHLCLLLDDPWSWVDKIKHAGGLFLGEYSPEVMGDYIAGPSHVMPTGGTARFGSALSVHHFLRTMPVVGLSPSEFQKLGKAAVHIADAEGLSGHASAVQIRLDSLGKGA</sequence>
<protein>
    <submittedName>
        <fullName evidence="6">Histidinol dehydrogenase</fullName>
        <ecNumber evidence="6">1.1.1.23</ecNumber>
    </submittedName>
</protein>
<dbReference type="PANTHER" id="PTHR21256">
    <property type="entry name" value="HISTIDINOL DEHYDROGENASE HDH"/>
    <property type="match status" value="1"/>
</dbReference>
<evidence type="ECO:0000256" key="5">
    <source>
        <dbReference type="ARBA" id="ARBA00023002"/>
    </source>
</evidence>
<dbReference type="CDD" id="cd06572">
    <property type="entry name" value="Histidinol_dh"/>
    <property type="match status" value="1"/>
</dbReference>
<dbReference type="GO" id="GO:0046872">
    <property type="term" value="F:metal ion binding"/>
    <property type="evidence" value="ECO:0007669"/>
    <property type="project" value="UniProtKB-KW"/>
</dbReference>
<name>A0A160V7Z6_9ZZZZ</name>
<reference evidence="6" key="1">
    <citation type="submission" date="2015-10" db="EMBL/GenBank/DDBJ databases">
        <authorList>
            <person name="Gilbert D.G."/>
        </authorList>
    </citation>
    <scope>NUCLEOTIDE SEQUENCE</scope>
</reference>
<dbReference type="InterPro" id="IPR022695">
    <property type="entry name" value="Histidinol_DH_monofunct"/>
</dbReference>
<keyword evidence="4" id="KW-0862">Zinc</keyword>
<evidence type="ECO:0000256" key="4">
    <source>
        <dbReference type="ARBA" id="ARBA00022833"/>
    </source>
</evidence>
<dbReference type="InterPro" id="IPR012131">
    <property type="entry name" value="Hstdl_DH"/>
</dbReference>
<evidence type="ECO:0000313" key="6">
    <source>
        <dbReference type="EMBL" id="CUV02054.1"/>
    </source>
</evidence>
<comment type="similarity">
    <text evidence="2">Belongs to the histidinol dehydrogenase family.</text>
</comment>
<accession>A0A160V7Z6</accession>
<dbReference type="Gene3D" id="3.40.50.1980">
    <property type="entry name" value="Nitrogenase molybdenum iron protein domain"/>
    <property type="match status" value="2"/>
</dbReference>